<dbReference type="SUPFAM" id="SSF51395">
    <property type="entry name" value="FMN-linked oxidoreductases"/>
    <property type="match status" value="1"/>
</dbReference>
<evidence type="ECO:0000256" key="6">
    <source>
        <dbReference type="ARBA" id="ARBA00022643"/>
    </source>
</evidence>
<dbReference type="EMBL" id="JBHSMJ010000029">
    <property type="protein sequence ID" value="MFC5450692.1"/>
    <property type="molecule type" value="Genomic_DNA"/>
</dbReference>
<evidence type="ECO:0000256" key="14">
    <source>
        <dbReference type="ARBA" id="ARBA00029440"/>
    </source>
</evidence>
<dbReference type="CDD" id="cd00504">
    <property type="entry name" value="GXGXG"/>
    <property type="match status" value="1"/>
</dbReference>
<sequence>MNELMRNEGRFQNLLGTEHDSCGIICIIEKNGYPSRDNIQKTIDALVKMEHRSGFINGEGDGCGILTDIPRALWEKKLTDAGLDGKLAYDNRFSVAHIFVPRKLDLSPSEIQTGIRELFAGHNVTIILEQENQVDSSVLGPNGLNDEPTFWQVAALSENAEGNVADHLFELHIAIEDKYNVHVATLSNVTAAYKVLGAASILPKYFNDTRDPLFASQVTVGHNRYSTNTLSSFFRVQPFSLLGHNGEINTVKKLRIEADMVGVPLVSGGSDSQDMNRTIETFIHRFGLSLFEAMELVFPPIINEMKQFRPELQDLYVYFRQAWGHYAQGPAGIVSRYGNECIFSVDALGLRPVWMVESDTSLYFSSEQGVITVGDMVADPKPIAPGEKVGVVLTPGEHVQVIPYHEMQNLVYERASKRLNFSGLRKHLTPAKTDAQAELNANSVPTDQLYSAFGWDREGIQHIETMSETGAEPIRSLGHDSPHAAIAWERQNVPDFIKESVAVVTNPAIDRDREMEHFSTRVVAGTRPAVYAQVDSKLRLELLAPLVLEGTNGVDSEEHLSQPSYEQLLALFRAQGEGSVVVLSTTFARGSSLAEGLEQIAAQAVAAAKAGAALLVLDDAEAHQNDRLWLEPHLAVSKIDIALRAEKLGFGDNLRRHVTLVLRSGAIRNLHDIAVACGLGADVISPYLLFATASDKDGSAVAARKVYSALSKGLEKVISTIGTHELRGYTRFFSSIGFHPEVAEVLDIVNYLGSEKAGTGFAQLEAEAEARYQDFSNAKAKAAKNFRFFQRMWKALGDAASGAAPYSEYKDKLREEEKKNPISIRHIAGFNVEKAMSEGRKPLDPSKVDISIGGHSLPMLISSMSFGSQNETAFRAYAEAGERLNMVTMNGEGGEIKDMLGRYKKTRGAQVASGRFGVNVELANAVAFLEIKIGQGAKPGEGGHLPGSKVTAKIAAARNATIGSDLISPSNNHDIYSIEDLAQIISELKEASGRKAKIIVKIPVVPGIGTIAVGVAKAGADVITLSGFDGGTGAARIHSLTHVGLPTEIGTKLAHVALIEAGLRHRVELWSDGGLKSGADVVKMVMLGANRAGFGSIAMQSIGCTTCRGCHLDTCHVGIATQIDSMEEAEEKGLRRFVPRQFDLAVDSLVRLFGSMGEEVREIIASLGYSNLQDLVGRSDLLEQISHHDRIDLSDILRPAPLQFVSDAERAMEEAAVSSDIRIAAGAEGQEFFPDSLAMDAPIVRNWSKVDAESRILGTRYSSHRVRDRFDGSYDNLPKFALNLVDGSVPGNGLAAFNARGVDITVHGGAEDGLGKMAFGGKVAILKSTSKNNTLINGNVGKSFGYGAQKGLFLIQGGADTRACIRFSGADVVFGGEITSPLQDELGGLAARANLKGFAFEYMTNGRAVVMGDPGPWICAGMTGGVIYQRLVPEMGLDQSAIERRIAKGAKVKIESIGVQSTKDLNELLTAYRDELAASGQDEAAAKIDGLLSNLEANFIRISPVNMQADQSVATE</sequence>
<evidence type="ECO:0000256" key="1">
    <source>
        <dbReference type="ARBA" id="ARBA00001917"/>
    </source>
</evidence>
<dbReference type="PANTHER" id="PTHR11938">
    <property type="entry name" value="FAD NADPH DEHYDROGENASE/OXIDOREDUCTASE"/>
    <property type="match status" value="1"/>
</dbReference>
<evidence type="ECO:0000256" key="3">
    <source>
        <dbReference type="ARBA" id="ARBA00009716"/>
    </source>
</evidence>
<dbReference type="InterPro" id="IPR036485">
    <property type="entry name" value="Glu_synth_asu_C_sf"/>
</dbReference>
<dbReference type="InterPro" id="IPR002489">
    <property type="entry name" value="Glu_synth_asu_C"/>
</dbReference>
<comment type="pathway">
    <text evidence="14">Amino-acid biosynthesis.</text>
</comment>
<protein>
    <submittedName>
        <fullName evidence="16">Glutamate synthase-related protein</fullName>
    </submittedName>
</protein>
<evidence type="ECO:0000256" key="9">
    <source>
        <dbReference type="ARBA" id="ARBA00023002"/>
    </source>
</evidence>
<evidence type="ECO:0000256" key="12">
    <source>
        <dbReference type="ARBA" id="ARBA00023164"/>
    </source>
</evidence>
<evidence type="ECO:0000256" key="13">
    <source>
        <dbReference type="ARBA" id="ARBA00023291"/>
    </source>
</evidence>
<dbReference type="Pfam" id="PF04898">
    <property type="entry name" value="Glu_syn_central"/>
    <property type="match status" value="1"/>
</dbReference>
<evidence type="ECO:0000256" key="8">
    <source>
        <dbReference type="ARBA" id="ARBA00022962"/>
    </source>
</evidence>
<evidence type="ECO:0000256" key="5">
    <source>
        <dbReference type="ARBA" id="ARBA00022630"/>
    </source>
</evidence>
<comment type="cofactor">
    <cofactor evidence="2">
        <name>[3Fe-4S] cluster</name>
        <dbReference type="ChEBI" id="CHEBI:21137"/>
    </cofactor>
</comment>
<keyword evidence="4" id="KW-0028">Amino-acid biosynthesis</keyword>
<comment type="similarity">
    <text evidence="3">Belongs to the glutamate synthase family.</text>
</comment>
<gene>
    <name evidence="16" type="ORF">ACFPOG_20785</name>
</gene>
<evidence type="ECO:0000313" key="17">
    <source>
        <dbReference type="Proteomes" id="UP001596044"/>
    </source>
</evidence>
<dbReference type="InterPro" id="IPR017932">
    <property type="entry name" value="GATase_2_dom"/>
</dbReference>
<keyword evidence="5" id="KW-0285">Flavoprotein</keyword>
<keyword evidence="12" id="KW-0314">Glutamate biosynthesis</keyword>
<dbReference type="InterPro" id="IPR013785">
    <property type="entry name" value="Aldolase_TIM"/>
</dbReference>
<dbReference type="RefSeq" id="WP_270879020.1">
    <property type="nucleotide sequence ID" value="NZ_JAQFVF010000022.1"/>
</dbReference>
<dbReference type="SUPFAM" id="SSF69336">
    <property type="entry name" value="Alpha subunit of glutamate synthase, C-terminal domain"/>
    <property type="match status" value="1"/>
</dbReference>
<dbReference type="CDD" id="cd02808">
    <property type="entry name" value="GltS_FMN"/>
    <property type="match status" value="1"/>
</dbReference>
<dbReference type="Pfam" id="PF01645">
    <property type="entry name" value="Glu_synthase"/>
    <property type="match status" value="1"/>
</dbReference>
<keyword evidence="17" id="KW-1185">Reference proteome</keyword>
<proteinExistence type="inferred from homology"/>
<keyword evidence="9" id="KW-0560">Oxidoreductase</keyword>
<evidence type="ECO:0000256" key="10">
    <source>
        <dbReference type="ARBA" id="ARBA00023004"/>
    </source>
</evidence>
<feature type="domain" description="Glutamine amidotransferase type-2" evidence="15">
    <location>
        <begin position="22"/>
        <end position="394"/>
    </location>
</feature>
<keyword evidence="7" id="KW-0479">Metal-binding</keyword>
<dbReference type="Gene3D" id="3.20.20.70">
    <property type="entry name" value="Aldolase class I"/>
    <property type="match status" value="2"/>
</dbReference>
<keyword evidence="6" id="KW-0288">FMN</keyword>
<name>A0ABW0KD93_9BACL</name>
<dbReference type="SUPFAM" id="SSF56235">
    <property type="entry name" value="N-terminal nucleophile aminohydrolases (Ntn hydrolases)"/>
    <property type="match status" value="1"/>
</dbReference>
<comment type="cofactor">
    <cofactor evidence="1">
        <name>FMN</name>
        <dbReference type="ChEBI" id="CHEBI:58210"/>
    </cofactor>
</comment>
<dbReference type="InterPro" id="IPR029055">
    <property type="entry name" value="Ntn_hydrolases_N"/>
</dbReference>
<evidence type="ECO:0000256" key="7">
    <source>
        <dbReference type="ARBA" id="ARBA00022723"/>
    </source>
</evidence>
<keyword evidence="13" id="KW-0003">3Fe-4S</keyword>
<evidence type="ECO:0000256" key="4">
    <source>
        <dbReference type="ARBA" id="ARBA00022605"/>
    </source>
</evidence>
<organism evidence="16 17">
    <name type="scientific">Paenibacillus aestuarii</name>
    <dbReference type="NCBI Taxonomy" id="516965"/>
    <lineage>
        <taxon>Bacteria</taxon>
        <taxon>Bacillati</taxon>
        <taxon>Bacillota</taxon>
        <taxon>Bacilli</taxon>
        <taxon>Bacillales</taxon>
        <taxon>Paenibacillaceae</taxon>
        <taxon>Paenibacillus</taxon>
    </lineage>
</organism>
<dbReference type="Proteomes" id="UP001596044">
    <property type="component" value="Unassembled WGS sequence"/>
</dbReference>
<dbReference type="InterPro" id="IPR006982">
    <property type="entry name" value="Glu_synth_centr_N"/>
</dbReference>
<evidence type="ECO:0000313" key="16">
    <source>
        <dbReference type="EMBL" id="MFC5450692.1"/>
    </source>
</evidence>
<keyword evidence="8" id="KW-0315">Glutamine amidotransferase</keyword>
<evidence type="ECO:0000256" key="2">
    <source>
        <dbReference type="ARBA" id="ARBA00001927"/>
    </source>
</evidence>
<dbReference type="PROSITE" id="PS51278">
    <property type="entry name" value="GATASE_TYPE_2"/>
    <property type="match status" value="1"/>
</dbReference>
<evidence type="ECO:0000259" key="15">
    <source>
        <dbReference type="PROSITE" id="PS51278"/>
    </source>
</evidence>
<keyword evidence="10" id="KW-0408">Iron</keyword>
<dbReference type="Pfam" id="PF01493">
    <property type="entry name" value="GXGXG"/>
    <property type="match status" value="1"/>
</dbReference>
<dbReference type="InterPro" id="IPR050711">
    <property type="entry name" value="ET-N_metabolism_enzyme"/>
</dbReference>
<accession>A0ABW0KD93</accession>
<comment type="caution">
    <text evidence="16">The sequence shown here is derived from an EMBL/GenBank/DDBJ whole genome shotgun (WGS) entry which is preliminary data.</text>
</comment>
<dbReference type="Gene3D" id="2.160.20.60">
    <property type="entry name" value="Glutamate synthase, alpha subunit, C-terminal domain"/>
    <property type="match status" value="1"/>
</dbReference>
<dbReference type="Pfam" id="PF00310">
    <property type="entry name" value="GATase_2"/>
    <property type="match status" value="1"/>
</dbReference>
<dbReference type="InterPro" id="IPR002932">
    <property type="entry name" value="Glu_synthdom"/>
</dbReference>
<dbReference type="PANTHER" id="PTHR11938:SF133">
    <property type="entry name" value="GLUTAMATE SYNTHASE (NADH)"/>
    <property type="match status" value="1"/>
</dbReference>
<keyword evidence="11" id="KW-0411">Iron-sulfur</keyword>
<evidence type="ECO:0000256" key="11">
    <source>
        <dbReference type="ARBA" id="ARBA00023014"/>
    </source>
</evidence>
<reference evidence="17" key="1">
    <citation type="journal article" date="2019" name="Int. J. Syst. Evol. Microbiol.">
        <title>The Global Catalogue of Microorganisms (GCM) 10K type strain sequencing project: providing services to taxonomists for standard genome sequencing and annotation.</title>
        <authorList>
            <consortium name="The Broad Institute Genomics Platform"/>
            <consortium name="The Broad Institute Genome Sequencing Center for Infectious Disease"/>
            <person name="Wu L."/>
            <person name="Ma J."/>
        </authorList>
    </citation>
    <scope>NUCLEOTIDE SEQUENCE [LARGE SCALE GENOMIC DNA]</scope>
    <source>
        <strain evidence="17">KACC 11904</strain>
    </source>
</reference>
<dbReference type="Gene3D" id="3.60.20.10">
    <property type="entry name" value="Glutamine Phosphoribosylpyrophosphate, subunit 1, domain 1"/>
    <property type="match status" value="1"/>
</dbReference>